<organism evidence="6 7">
    <name type="scientific">Muricoccus roseus</name>
    <dbReference type="NCBI Taxonomy" id="198092"/>
    <lineage>
        <taxon>Bacteria</taxon>
        <taxon>Pseudomonadati</taxon>
        <taxon>Pseudomonadota</taxon>
        <taxon>Alphaproteobacteria</taxon>
        <taxon>Acetobacterales</taxon>
        <taxon>Roseomonadaceae</taxon>
        <taxon>Muricoccus</taxon>
    </lineage>
</organism>
<sequence length="311" mass="34334">MSFTLQQLRHFVAFVEAGSVTLAAAACRISQPSMTASLKALEEATGAQLLARHQGRLGPTAEGERLYRHARGIVAAAAEAAADLRRPVRPVEGSVTLAVTDTVTGYLLPAWLGAVQRQLPLLTLQLVEEERPAIEGGLLQGRFDAALMLVSNLRRVEELSHEILIRSPRRLWTAADHPLAGRASLTLREVAEWDYVLLDMDEHVETVQRYWARYGLAPRTVFRSKSVEGVRNLVAHGMGVTILSDLVFRRWSHDSGRIRRIALVDDVPSMDVGLAHARERPPSPAVEALAEVFRRLARELPEPRPPEGVVP</sequence>
<evidence type="ECO:0000313" key="6">
    <source>
        <dbReference type="EMBL" id="SHI74130.1"/>
    </source>
</evidence>
<dbReference type="Gene3D" id="3.40.190.10">
    <property type="entry name" value="Periplasmic binding protein-like II"/>
    <property type="match status" value="2"/>
</dbReference>
<evidence type="ECO:0000256" key="4">
    <source>
        <dbReference type="ARBA" id="ARBA00023163"/>
    </source>
</evidence>
<dbReference type="InterPro" id="IPR005119">
    <property type="entry name" value="LysR_subst-bd"/>
</dbReference>
<dbReference type="InterPro" id="IPR000847">
    <property type="entry name" value="LysR_HTH_N"/>
</dbReference>
<dbReference type="OrthoDB" id="9815174at2"/>
<name>A0A1M6DLS7_9PROT</name>
<dbReference type="Proteomes" id="UP000184387">
    <property type="component" value="Unassembled WGS sequence"/>
</dbReference>
<dbReference type="GO" id="GO:0003677">
    <property type="term" value="F:DNA binding"/>
    <property type="evidence" value="ECO:0007669"/>
    <property type="project" value="UniProtKB-KW"/>
</dbReference>
<keyword evidence="4" id="KW-0804">Transcription</keyword>
<keyword evidence="2" id="KW-0805">Transcription regulation</keyword>
<dbReference type="PROSITE" id="PS50931">
    <property type="entry name" value="HTH_LYSR"/>
    <property type="match status" value="1"/>
</dbReference>
<accession>A0A1M6DLS7</accession>
<dbReference type="STRING" id="198092.SAMN02745194_00999"/>
<reference evidence="6 7" key="1">
    <citation type="submission" date="2016-11" db="EMBL/GenBank/DDBJ databases">
        <authorList>
            <person name="Jaros S."/>
            <person name="Januszkiewicz K."/>
            <person name="Wedrychowicz H."/>
        </authorList>
    </citation>
    <scope>NUCLEOTIDE SEQUENCE [LARGE SCALE GENOMIC DNA]</scope>
    <source>
        <strain evidence="6 7">DSM 14916</strain>
    </source>
</reference>
<dbReference type="Pfam" id="PF03466">
    <property type="entry name" value="LysR_substrate"/>
    <property type="match status" value="1"/>
</dbReference>
<dbReference type="RefSeq" id="WP_073132146.1">
    <property type="nucleotide sequence ID" value="NZ_FQZF01000004.1"/>
</dbReference>
<feature type="domain" description="HTH lysR-type" evidence="5">
    <location>
        <begin position="3"/>
        <end position="60"/>
    </location>
</feature>
<evidence type="ECO:0000256" key="2">
    <source>
        <dbReference type="ARBA" id="ARBA00023015"/>
    </source>
</evidence>
<evidence type="ECO:0000259" key="5">
    <source>
        <dbReference type="PROSITE" id="PS50931"/>
    </source>
</evidence>
<dbReference type="GO" id="GO:0003700">
    <property type="term" value="F:DNA-binding transcription factor activity"/>
    <property type="evidence" value="ECO:0007669"/>
    <property type="project" value="InterPro"/>
</dbReference>
<evidence type="ECO:0000313" key="7">
    <source>
        <dbReference type="Proteomes" id="UP000184387"/>
    </source>
</evidence>
<gene>
    <name evidence="6" type="ORF">SAMN02745194_00999</name>
</gene>
<dbReference type="SUPFAM" id="SSF53850">
    <property type="entry name" value="Periplasmic binding protein-like II"/>
    <property type="match status" value="1"/>
</dbReference>
<dbReference type="EMBL" id="FQZF01000004">
    <property type="protein sequence ID" value="SHI74130.1"/>
    <property type="molecule type" value="Genomic_DNA"/>
</dbReference>
<dbReference type="GO" id="GO:0032993">
    <property type="term" value="C:protein-DNA complex"/>
    <property type="evidence" value="ECO:0007669"/>
    <property type="project" value="TreeGrafter"/>
</dbReference>
<dbReference type="InterPro" id="IPR036390">
    <property type="entry name" value="WH_DNA-bd_sf"/>
</dbReference>
<keyword evidence="7" id="KW-1185">Reference proteome</keyword>
<dbReference type="SUPFAM" id="SSF46785">
    <property type="entry name" value="Winged helix' DNA-binding domain"/>
    <property type="match status" value="1"/>
</dbReference>
<dbReference type="AlphaFoldDB" id="A0A1M6DLS7"/>
<protein>
    <submittedName>
        <fullName evidence="6">DNA-binding transcriptional regulator, LysR family</fullName>
    </submittedName>
</protein>
<dbReference type="Pfam" id="PF00126">
    <property type="entry name" value="HTH_1"/>
    <property type="match status" value="1"/>
</dbReference>
<dbReference type="InterPro" id="IPR036388">
    <property type="entry name" value="WH-like_DNA-bd_sf"/>
</dbReference>
<dbReference type="PANTHER" id="PTHR30346">
    <property type="entry name" value="TRANSCRIPTIONAL DUAL REGULATOR HCAR-RELATED"/>
    <property type="match status" value="1"/>
</dbReference>
<evidence type="ECO:0000256" key="1">
    <source>
        <dbReference type="ARBA" id="ARBA00009437"/>
    </source>
</evidence>
<keyword evidence="3 6" id="KW-0238">DNA-binding</keyword>
<proteinExistence type="inferred from homology"/>
<comment type="similarity">
    <text evidence="1">Belongs to the LysR transcriptional regulatory family.</text>
</comment>
<dbReference type="PANTHER" id="PTHR30346:SF0">
    <property type="entry name" value="HCA OPERON TRANSCRIPTIONAL ACTIVATOR HCAR"/>
    <property type="match status" value="1"/>
</dbReference>
<evidence type="ECO:0000256" key="3">
    <source>
        <dbReference type="ARBA" id="ARBA00023125"/>
    </source>
</evidence>
<dbReference type="Gene3D" id="1.10.10.10">
    <property type="entry name" value="Winged helix-like DNA-binding domain superfamily/Winged helix DNA-binding domain"/>
    <property type="match status" value="1"/>
</dbReference>